<evidence type="ECO:0000259" key="6">
    <source>
        <dbReference type="Pfam" id="PF25569"/>
    </source>
</evidence>
<sequence length="2493" mass="278609">MALMESRPRDQQQKEEGEDRDGEGDFLATDEEQILARVAANHLFLGQFEAFRAAIKTLSDKNAMAAIALLRAVVVVGGRMAGVLVESPAQLAWMCVLELEELDGTSIAGIELVRELVEMLLLLEMLEGKITLDGAGKREIGDGTLGSSSSRQGCGVDATGECVDSEAASRVIDAGFSHDITFFFLGRLEGLLGSSQQGRVNSGFSAEQLEKLESWVECYTVAQPETMAAICRNIRRQSELDEEFRGDGFGFIFLQQVQLVHLKRIKEFVDRGELEKGISHLKYLDERCGVPEADFSEVVSLLGDRCVVADKKRLFSLAYEGILSSGSTRLLSVLEASRDKPIQAEQEVQGVIPRPFWSLHQQHEALQQQNVSTAETVLREFMRNAFHYSRAKGEHVLETATKIALDAIRTSQLELAADVCMLPAIVSFLTASLRIPSHCTQVLVPFPRLRPLVAAMGWNLLTCNTTGRRNMMETLWYSESKLGKGFPTSGKLVHEVSCIEDLCDRLCYNLEVAYFVAQVKSGSRNEFEGPRLLKSESTVPSDSFAANLVLERLADESPLRVIFDMIPNLRLRDAATAVAMIAVTAEDKIKTAGLTSLSELQQHLEAIKTPVRRLWMLGMIVTFLQMEEEHVLEDMPIEEALQSLDTSQRLIEDREQLVMLFVRRTLEILHRYLPPSGFSLAYGKAKLDPEWRECWENERLKISRFVEDWNWRLLVVERLILRPEEQLSWKSALGILHSAPLSLLNMCILRSEYDLAKDAVQRYSLTLENNVLLHLAEWLHNAAGEKKGPEELQRFTRSLAPESSCVTCLDVAATRTSSIETSMLLLEESRSLVSEATHEQHFVPLFKRVLQRFYELLEQGHNQPLPVLLSGTSAFSGSESLRQGSKQRALTMLHQIIEDAHNGKGQFLSGKLHNLVKALADEEHEDPASRLLFYRKQQENGFALGLGFRPLLLRTHETAGSTDEALHQRPIGRRYLGPLLNKPMAYLSAFILYVATIGDIVDGVDTTHDFNFFSLLYESPGDLLTRLAFERRSTDGAAKVAEVMGIDLVHQVISACVSPVLPPSASTISQHPSHELDLDTIKFLSTLSPVRTILACVFGNKDSKIGNDFAVEQAERFPSLQRWIQMQANLQTLRDSSILLIKNGKLVDALTFADRWLKAGAPDKLLQLLIERGEDSVPSSSHLSLHHNLWNSSWQYCIRLKDKRLAATLALKYLHRWELDAAIDVLTMCSCHLPTDDVLYEEVIRVKKHLQQYRQILREDVKFENWQEVESLCDRDPEGLALRLAGKGAVTAALDIAESFKLSDDLRRELQGRQLVKLLTADPISGGGPAEAIRFLGSLNNPEDALPVAMAAMEQLPNLHSKQLLVHFLLKRQIGVLSEEEHDRMDRLALGLKMLGALPLPWQQRCVGLHEHPQLILETLLMWKQFQAASQLLNAFPSLRNDKLIITYASKAVYVAPASPERQTHYLPIKPASGNKNGNNRRFTWTPRDARNKIDGTRKRKSTLPPSQKAAWEAMAGYQEDRPIGLGPEGYEKLAPLTMTDGVLSGDPVKDEAVRSSHKYDSAPSFVLFKALLSLCFDQASAAKSAVELAVSQVQSILSADCLPAGASSEAIERAFHAAGTFVQVLLDARTQLHKLLGNKEAPSQESPDTVSESGTDSQSATSLTKLLSEADIWLNRVELLHFLLGSGVTASVGDVADETSALLLRDRLIQEERYGMAVYTCTKCKIDVFPVWEAWGYALLRIEHYAQARLKFKKAFQLYKEDSSKIVQRIVDNVEACPAADVHAARSLYVHMAKSASSSSDDSLSADSYLNVLYIPTFTRADRSRRTTEEASERLSYFNADEISVPLSNLDNVRFEECKYYLDEYGRSLLLGFMFRHGRYREACSLFFPVGTLPPIPANLSSGSVTSLTTEYGTVDDLCDLCVGYGAIPILEHVIETRISPASSEDTQVSQHTFAALTRICFYFETHRHFNHLYRFQVLKKDYIAAGLCCIQLFLNSATQDQALRNLERAKGHFEEGLLARQQAIENVKSAAKASRGKSPSEKLTDEDLIKFSARLSVQMEVVKCFSDADGPPWKRSLFGNPNDNDTFKRRCEVAEALVEKNFDLAFQIIYDFGLPAVYIYAGVAAALAEKRKYNNLVDLLRNIKGTIDNEDLDQIIGAAISVYANRHRERPDRLIEMLSSTHRKVLACVMCGRLKTAFQIASRSNNIGDVEWVRQQARMTGALPVEDMLTAALLIFYLLHDAWLARWTGKILRISTMIIFASLNFRRRDGSDTIATKKVKKRIKERGEDNHMFYVRRASPSEALQRWKLAMVIILVALALLILPARAAHHSSSPKSPKRPSTYKFFWHDTLQNTTHPWTNTAAEVAGPNHNITGLGFGKVIVFNDSLTLAPALESKLLGRGQGVYIYDRTQAGIAFNALLLFSAVIENEEYNGTLNFMGADLILAPSRDISVVGGTGDFEMARGIANLITHSIDGDTFIVNVTSRLYYPNY</sequence>
<evidence type="ECO:0000313" key="7">
    <source>
        <dbReference type="EMBL" id="EFJ21919.1"/>
    </source>
</evidence>
<dbReference type="Pfam" id="PF03018">
    <property type="entry name" value="Dirigent"/>
    <property type="match status" value="1"/>
</dbReference>
<dbReference type="KEGG" id="smo:SELMODRAFT_443317"/>
<feature type="region of interest" description="Disordered" evidence="5">
    <location>
        <begin position="1638"/>
        <end position="1658"/>
    </location>
</feature>
<name>D8S0F7_SELML</name>
<feature type="region of interest" description="Disordered" evidence="5">
    <location>
        <begin position="1465"/>
        <end position="1486"/>
    </location>
</feature>
<keyword evidence="8" id="KW-1185">Reference proteome</keyword>
<feature type="compositionally biased region" description="Polar residues" evidence="5">
    <location>
        <begin position="1474"/>
        <end position="1483"/>
    </location>
</feature>
<keyword evidence="4" id="KW-0964">Secreted</keyword>
<dbReference type="FunCoup" id="D8S0F7">
    <property type="interactions" value="124"/>
</dbReference>
<dbReference type="InterPro" id="IPR044859">
    <property type="entry name" value="Allene_oxi_cyc_Dirigent"/>
</dbReference>
<dbReference type="PANTHER" id="PTHR35478">
    <property type="entry name" value="ZINC FINGER FYVE DOMAIN PROTEIN"/>
    <property type="match status" value="1"/>
</dbReference>
<dbReference type="EMBL" id="GL377597">
    <property type="protein sequence ID" value="EFJ21919.1"/>
    <property type="molecule type" value="Genomic_DNA"/>
</dbReference>
<evidence type="ECO:0000256" key="3">
    <source>
        <dbReference type="ARBA" id="ARBA00011738"/>
    </source>
</evidence>
<evidence type="ECO:0000313" key="8">
    <source>
        <dbReference type="Proteomes" id="UP000001514"/>
    </source>
</evidence>
<gene>
    <name evidence="7" type="ORF">SELMODRAFT_443317</name>
</gene>
<dbReference type="Gramene" id="EFJ21919">
    <property type="protein sequence ID" value="EFJ21919"/>
    <property type="gene ID" value="SELMODRAFT_443317"/>
</dbReference>
<dbReference type="GO" id="GO:0005576">
    <property type="term" value="C:extracellular region"/>
    <property type="evidence" value="ECO:0007669"/>
    <property type="project" value="UniProtKB-SubCell"/>
</dbReference>
<organism evidence="8">
    <name type="scientific">Selaginella moellendorffii</name>
    <name type="common">Spikemoss</name>
    <dbReference type="NCBI Taxonomy" id="88036"/>
    <lineage>
        <taxon>Eukaryota</taxon>
        <taxon>Viridiplantae</taxon>
        <taxon>Streptophyta</taxon>
        <taxon>Embryophyta</taxon>
        <taxon>Tracheophyta</taxon>
        <taxon>Lycopodiopsida</taxon>
        <taxon>Selaginellales</taxon>
        <taxon>Selaginellaceae</taxon>
        <taxon>Selaginella</taxon>
    </lineage>
</organism>
<dbReference type="PANTHER" id="PTHR35478:SF1">
    <property type="entry name" value="ZINC FINGER FYVE DOMAIN-CONTAINING PROTEIN 26"/>
    <property type="match status" value="1"/>
</dbReference>
<dbReference type="InterPro" id="IPR004265">
    <property type="entry name" value="Dirigent"/>
</dbReference>
<accession>D8S0F7</accession>
<comment type="subunit">
    <text evidence="3">Homodimer.</text>
</comment>
<dbReference type="InterPro" id="IPR057946">
    <property type="entry name" value="TPR_ZFYVE26"/>
</dbReference>
<dbReference type="GO" id="GO:0009699">
    <property type="term" value="P:phenylpropanoid biosynthetic process"/>
    <property type="evidence" value="ECO:0007669"/>
    <property type="project" value="UniProtKB-ARBA"/>
</dbReference>
<feature type="region of interest" description="Disordered" evidence="5">
    <location>
        <begin position="1"/>
        <end position="24"/>
    </location>
</feature>
<dbReference type="Pfam" id="PF25569">
    <property type="entry name" value="TPR_ZFYVE26"/>
    <property type="match status" value="1"/>
</dbReference>
<feature type="compositionally biased region" description="Polar residues" evidence="5">
    <location>
        <begin position="1642"/>
        <end position="1658"/>
    </location>
</feature>
<evidence type="ECO:0000256" key="4">
    <source>
        <dbReference type="ARBA" id="ARBA00022525"/>
    </source>
</evidence>
<comment type="similarity">
    <text evidence="2">Belongs to the plant dirigent protein family.</text>
</comment>
<dbReference type="InParanoid" id="D8S0F7"/>
<dbReference type="HOGENOM" id="CLU_000305_0_0_1"/>
<evidence type="ECO:0000256" key="2">
    <source>
        <dbReference type="ARBA" id="ARBA00010746"/>
    </source>
</evidence>
<dbReference type="STRING" id="88036.D8S0F7"/>
<feature type="domain" description="ZFYVE26-like TPR repeats" evidence="6">
    <location>
        <begin position="2118"/>
        <end position="2233"/>
    </location>
</feature>
<dbReference type="Gene3D" id="2.40.480.10">
    <property type="entry name" value="Allene oxide cyclase-like"/>
    <property type="match status" value="1"/>
</dbReference>
<dbReference type="eggNOG" id="KOG1811">
    <property type="taxonomic scope" value="Eukaryota"/>
</dbReference>
<reference evidence="7 8" key="1">
    <citation type="journal article" date="2011" name="Science">
        <title>The Selaginella genome identifies genetic changes associated with the evolution of vascular plants.</title>
        <authorList>
            <person name="Banks J.A."/>
            <person name="Nishiyama T."/>
            <person name="Hasebe M."/>
            <person name="Bowman J.L."/>
            <person name="Gribskov M."/>
            <person name="dePamphilis C."/>
            <person name="Albert V.A."/>
            <person name="Aono N."/>
            <person name="Aoyama T."/>
            <person name="Ambrose B.A."/>
            <person name="Ashton N.W."/>
            <person name="Axtell M.J."/>
            <person name="Barker E."/>
            <person name="Barker M.S."/>
            <person name="Bennetzen J.L."/>
            <person name="Bonawitz N.D."/>
            <person name="Chapple C."/>
            <person name="Cheng C."/>
            <person name="Correa L.G."/>
            <person name="Dacre M."/>
            <person name="DeBarry J."/>
            <person name="Dreyer I."/>
            <person name="Elias M."/>
            <person name="Engstrom E.M."/>
            <person name="Estelle M."/>
            <person name="Feng L."/>
            <person name="Finet C."/>
            <person name="Floyd S.K."/>
            <person name="Frommer W.B."/>
            <person name="Fujita T."/>
            <person name="Gramzow L."/>
            <person name="Gutensohn M."/>
            <person name="Harholt J."/>
            <person name="Hattori M."/>
            <person name="Heyl A."/>
            <person name="Hirai T."/>
            <person name="Hiwatashi Y."/>
            <person name="Ishikawa M."/>
            <person name="Iwata M."/>
            <person name="Karol K.G."/>
            <person name="Koehler B."/>
            <person name="Kolukisaoglu U."/>
            <person name="Kubo M."/>
            <person name="Kurata T."/>
            <person name="Lalonde S."/>
            <person name="Li K."/>
            <person name="Li Y."/>
            <person name="Litt A."/>
            <person name="Lyons E."/>
            <person name="Manning G."/>
            <person name="Maruyama T."/>
            <person name="Michael T.P."/>
            <person name="Mikami K."/>
            <person name="Miyazaki S."/>
            <person name="Morinaga S."/>
            <person name="Murata T."/>
            <person name="Mueller-Roeber B."/>
            <person name="Nelson D.R."/>
            <person name="Obara M."/>
            <person name="Oguri Y."/>
            <person name="Olmstead R.G."/>
            <person name="Onodera N."/>
            <person name="Petersen B.L."/>
            <person name="Pils B."/>
            <person name="Prigge M."/>
            <person name="Rensing S.A."/>
            <person name="Riano-Pachon D.M."/>
            <person name="Roberts A.W."/>
            <person name="Sato Y."/>
            <person name="Scheller H.V."/>
            <person name="Schulz B."/>
            <person name="Schulz C."/>
            <person name="Shakirov E.V."/>
            <person name="Shibagaki N."/>
            <person name="Shinohara N."/>
            <person name="Shippen D.E."/>
            <person name="Soerensen I."/>
            <person name="Sotooka R."/>
            <person name="Sugimoto N."/>
            <person name="Sugita M."/>
            <person name="Sumikawa N."/>
            <person name="Tanurdzic M."/>
            <person name="Theissen G."/>
            <person name="Ulvskov P."/>
            <person name="Wakazuki S."/>
            <person name="Weng J.K."/>
            <person name="Willats W.W."/>
            <person name="Wipf D."/>
            <person name="Wolf P.G."/>
            <person name="Yang L."/>
            <person name="Zimmer A.D."/>
            <person name="Zhu Q."/>
            <person name="Mitros T."/>
            <person name="Hellsten U."/>
            <person name="Loque D."/>
            <person name="Otillar R."/>
            <person name="Salamov A."/>
            <person name="Schmutz J."/>
            <person name="Shapiro H."/>
            <person name="Lindquist E."/>
            <person name="Lucas S."/>
            <person name="Rokhsar D."/>
            <person name="Grigoriev I.V."/>
        </authorList>
    </citation>
    <scope>NUCLEOTIDE SEQUENCE [LARGE SCALE GENOMIC DNA]</scope>
</reference>
<evidence type="ECO:0000256" key="5">
    <source>
        <dbReference type="SAM" id="MobiDB-lite"/>
    </source>
</evidence>
<evidence type="ECO:0000256" key="1">
    <source>
        <dbReference type="ARBA" id="ARBA00004613"/>
    </source>
</evidence>
<dbReference type="Proteomes" id="UP000001514">
    <property type="component" value="Unassembled WGS sequence"/>
</dbReference>
<proteinExistence type="inferred from homology"/>
<protein>
    <recommendedName>
        <fullName evidence="6">ZFYVE26-like TPR repeats domain-containing protein</fullName>
    </recommendedName>
</protein>
<comment type="subcellular location">
    <subcellularLocation>
        <location evidence="1">Secreted</location>
    </subcellularLocation>
</comment>
<feature type="compositionally biased region" description="Basic and acidic residues" evidence="5">
    <location>
        <begin position="1"/>
        <end position="17"/>
    </location>
</feature>